<feature type="compositionally biased region" description="Polar residues" evidence="1">
    <location>
        <begin position="42"/>
        <end position="56"/>
    </location>
</feature>
<dbReference type="Proteomes" id="UP000000238">
    <property type="component" value="Chromosome"/>
</dbReference>
<feature type="compositionally biased region" description="Pro residues" evidence="1">
    <location>
        <begin position="97"/>
        <end position="111"/>
    </location>
</feature>
<keyword evidence="2" id="KW-1133">Transmembrane helix</keyword>
<dbReference type="AlphaFoldDB" id="Q2SQ72"/>
<dbReference type="HOGENOM" id="CLU_036381_4_1_6"/>
<feature type="region of interest" description="Disordered" evidence="1">
    <location>
        <begin position="1"/>
        <end position="116"/>
    </location>
</feature>
<dbReference type="PANTHER" id="PTHR38043:SF1">
    <property type="entry name" value="PROTEIN HEMX"/>
    <property type="match status" value="1"/>
</dbReference>
<protein>
    <submittedName>
        <fullName evidence="3">Uncharacterized enzyme of heme biosynthesis</fullName>
    </submittedName>
</protein>
<dbReference type="Pfam" id="PF04375">
    <property type="entry name" value="HemX"/>
    <property type="match status" value="1"/>
</dbReference>
<dbReference type="KEGG" id="hch:HCH_00289"/>
<dbReference type="RefSeq" id="WP_011394279.1">
    <property type="nucleotide sequence ID" value="NC_007645.1"/>
</dbReference>
<keyword evidence="2" id="KW-0812">Transmembrane</keyword>
<name>Q2SQ72_HAHCH</name>
<dbReference type="STRING" id="349521.HCH_00289"/>
<dbReference type="PANTHER" id="PTHR38043">
    <property type="entry name" value="PROTEIN HEMX"/>
    <property type="match status" value="1"/>
</dbReference>
<gene>
    <name evidence="3" type="primary">hemX</name>
    <name evidence="3" type="ordered locus">HCH_00289</name>
</gene>
<proteinExistence type="predicted"/>
<feature type="transmembrane region" description="Helical" evidence="2">
    <location>
        <begin position="123"/>
        <end position="142"/>
    </location>
</feature>
<reference evidence="3 4" key="1">
    <citation type="journal article" date="2005" name="Nucleic Acids Res.">
        <title>Genomic blueprint of Hahella chejuensis, a marine microbe producing an algicidal agent.</title>
        <authorList>
            <person name="Jeong H."/>
            <person name="Yim J.H."/>
            <person name="Lee C."/>
            <person name="Choi S.-H."/>
            <person name="Park Y.K."/>
            <person name="Yoon S.H."/>
            <person name="Hur C.-G."/>
            <person name="Kang H.-Y."/>
            <person name="Kim D."/>
            <person name="Lee H.H."/>
            <person name="Park K.H."/>
            <person name="Park S.-H."/>
            <person name="Park H.-S."/>
            <person name="Lee H.K."/>
            <person name="Oh T.K."/>
            <person name="Kim J.F."/>
        </authorList>
    </citation>
    <scope>NUCLEOTIDE SEQUENCE [LARGE SCALE GENOMIC DNA]</scope>
    <source>
        <strain evidence="3 4">KCTC 2396</strain>
    </source>
</reference>
<keyword evidence="4" id="KW-1185">Reference proteome</keyword>
<evidence type="ECO:0000313" key="3">
    <source>
        <dbReference type="EMBL" id="ABC27202.1"/>
    </source>
</evidence>
<dbReference type="InterPro" id="IPR007470">
    <property type="entry name" value="HemX"/>
</dbReference>
<evidence type="ECO:0000256" key="1">
    <source>
        <dbReference type="SAM" id="MobiDB-lite"/>
    </source>
</evidence>
<evidence type="ECO:0000313" key="4">
    <source>
        <dbReference type="Proteomes" id="UP000000238"/>
    </source>
</evidence>
<dbReference type="eggNOG" id="COG2959">
    <property type="taxonomic scope" value="Bacteria"/>
</dbReference>
<feature type="compositionally biased region" description="Basic and acidic residues" evidence="1">
    <location>
        <begin position="1"/>
        <end position="20"/>
    </location>
</feature>
<organism evidence="3 4">
    <name type="scientific">Hahella chejuensis (strain KCTC 2396)</name>
    <dbReference type="NCBI Taxonomy" id="349521"/>
    <lineage>
        <taxon>Bacteria</taxon>
        <taxon>Pseudomonadati</taxon>
        <taxon>Pseudomonadota</taxon>
        <taxon>Gammaproteobacteria</taxon>
        <taxon>Oceanospirillales</taxon>
        <taxon>Hahellaceae</taxon>
        <taxon>Hahella</taxon>
    </lineage>
</organism>
<keyword evidence="2" id="KW-0472">Membrane</keyword>
<sequence length="467" mass="51876">MTEESKPNKPEQPEQDKSALEQEPSTSPEPGMEPANAKESAAESTPDASLSASFTLSRPEASAEKDSVATPKTEPNTSELEQPSTKAEEPVKESSPNPAPPPLSPPPPATPPVAAKTPKTGPLWLAILVLLVVMAVGAGWFWTYMQTWQAKLDRAMDQSQAGKQLADEVGLRYQDRLDKLDAAVAKQRESQTQLQQMMDQTARNLLSKGETGRVDWLFAEAEYLLRLANQRLHMEKDYVGSLAILQAADQVLAETKEVAAYPVRKALAEEIVSLQAIADIDRQGIYLRLEALINQVENLDQRLFLKDTTMLSDNPVPEENPAPSGESHWYDSALASMSKLEKYFSIRRLDAPVEPLLAPEQIYYLRQNLRMMLEQAELALLEKNQDVYVHSLEKAEKWVADYFVINNASAKALLENLQQLKKEPIDPELPDISSSLRMLKNLMESLYKRGGKPATGSLTLDDKELAS</sequence>
<dbReference type="EMBL" id="CP000155">
    <property type="protein sequence ID" value="ABC27202.1"/>
    <property type="molecule type" value="Genomic_DNA"/>
</dbReference>
<evidence type="ECO:0000256" key="2">
    <source>
        <dbReference type="SAM" id="Phobius"/>
    </source>
</evidence>
<feature type="compositionally biased region" description="Polar residues" evidence="1">
    <location>
        <begin position="73"/>
        <end position="85"/>
    </location>
</feature>
<accession>Q2SQ72</accession>
<dbReference type="OrthoDB" id="5739852at2"/>